<dbReference type="Ensembl" id="ENSHCOT00000023596.1">
    <property type="protein sequence ID" value="ENSHCOP00000027443.1"/>
    <property type="gene ID" value="ENSHCOG00000019272.1"/>
</dbReference>
<evidence type="ECO:0000256" key="1">
    <source>
        <dbReference type="ARBA" id="ARBA00010949"/>
    </source>
</evidence>
<keyword evidence="6" id="KW-1185">Reference proteome</keyword>
<dbReference type="PANTHER" id="PTHR22461">
    <property type="entry name" value="SERINE-RICH COILED-COIL DOMAIN-CONTAINING PROTEIN 2-RELATED"/>
    <property type="match status" value="1"/>
</dbReference>
<feature type="coiled-coil region" evidence="3">
    <location>
        <begin position="687"/>
        <end position="721"/>
    </location>
</feature>
<sequence>MCAWLSDHLKVDFSFSSALRNTFRACAAPRLPESHCCRLMSAPAMPTPVSRLPKFGSWSKSSSPTATAGAASHVFPTARLPGGFYHHPGPAVCNGNANEPAPSSRRIGTIRTPAEDSTKWRKGGEVTEGGDHNDTAQQDKDAQRSAADPKMLDKSFSGHKTGLPVPKSTGLPVPKSTGLPVPKTGLSVPKNRLPVSKPRLTGSKQNLHDLSGSKLRPPKWSTYSGSTLSSSPGSGCGSLLPAARSPSTGNVGSVPASRLTTGDGFHPRSLEVRRQAPATATTLSLSTKPGHKESSTSFVQARPLEGPAGPGGVKKSLLPALKANNVSYKLSRPALAKHARTVVAEVSQARAKTPERTPESSPERTVGAAASQVQPSVPGETVEDMSLSSGSSVDHNRASQEYMDDFDDLGNGGMGVLVLATNDEDDSGLDRSCSGFCEEQVAGNGVSVATELHFLDSTLDWTHGTPVGNDGPNHLTRFSYHSRTSPSDDHEQGGSSLDLSPSDSCGSGGIYMWDEEGLEPLGGAVSRTSVDCGHVQRVGSFDSDVNSSDALTNVDSCDLDDDNLDDDDLMLDGDFPDDISLHTDGDGTSRMAEWRRRQLCWGTQDVHSDDREAGCYDEQDDTGVDTDLALDLSPQSSAALRTPGVDMEDLADDCGALRSQLELLRRFLLQDDDTDDDTLTTDTLSPEEGEQSQVEALLQEVQQLKEDLRSKERIISELTLQLAVASATSRCHCPTDRLEQHTQTNAVEPANESVASQTPWSERTVHTHTHTYTIDHAPPPSRPLTFVLPASHRLFLPPPSSRHRGSTNAPDLTGVGPNPASPPTLLEKPQVLHRPHPEEPKPLATPPANRSSAPHPAQHIPRRPQRRGRRIARALSPPTPPA</sequence>
<dbReference type="PANTHER" id="PTHR22461:SF2">
    <property type="entry name" value="SERINE-RICH COILED-COIL DOMAIN-CONTAINING PROTEIN 2"/>
    <property type="match status" value="1"/>
</dbReference>
<dbReference type="InterPro" id="IPR029627">
    <property type="entry name" value="CCSER"/>
</dbReference>
<feature type="compositionally biased region" description="Low complexity" evidence="4">
    <location>
        <begin position="493"/>
        <end position="502"/>
    </location>
</feature>
<feature type="compositionally biased region" description="Basic and acidic residues" evidence="4">
    <location>
        <begin position="113"/>
        <end position="143"/>
    </location>
</feature>
<name>A0A3Q2Z6U9_HIPCM</name>
<dbReference type="STRING" id="109280.ENSHCOP00000027443"/>
<comment type="similarity">
    <text evidence="1">Belongs to the CCSER family.</text>
</comment>
<accession>A0A3Q2Z6U9</accession>
<feature type="compositionally biased region" description="Low complexity" evidence="4">
    <location>
        <begin position="278"/>
        <end position="287"/>
    </location>
</feature>
<feature type="region of interest" description="Disordered" evidence="4">
    <location>
        <begin position="742"/>
        <end position="762"/>
    </location>
</feature>
<dbReference type="GO" id="GO:0008017">
    <property type="term" value="F:microtubule binding"/>
    <property type="evidence" value="ECO:0007669"/>
    <property type="project" value="TreeGrafter"/>
</dbReference>
<feature type="compositionally biased region" description="Basic and acidic residues" evidence="4">
    <location>
        <begin position="265"/>
        <end position="274"/>
    </location>
</feature>
<feature type="compositionally biased region" description="Basic residues" evidence="4">
    <location>
        <begin position="860"/>
        <end position="872"/>
    </location>
</feature>
<evidence type="ECO:0000313" key="5">
    <source>
        <dbReference type="Ensembl" id="ENSHCOP00000027443.1"/>
    </source>
</evidence>
<evidence type="ECO:0000256" key="4">
    <source>
        <dbReference type="SAM" id="MobiDB-lite"/>
    </source>
</evidence>
<reference evidence="5" key="1">
    <citation type="submission" date="2025-08" db="UniProtKB">
        <authorList>
            <consortium name="Ensembl"/>
        </authorList>
    </citation>
    <scope>IDENTIFICATION</scope>
</reference>
<evidence type="ECO:0000256" key="3">
    <source>
        <dbReference type="SAM" id="Coils"/>
    </source>
</evidence>
<protein>
    <submittedName>
        <fullName evidence="5">Serine-rich coiled-coil domain-containing protein 2-like</fullName>
    </submittedName>
</protein>
<evidence type="ECO:0000313" key="6">
    <source>
        <dbReference type="Proteomes" id="UP000264820"/>
    </source>
</evidence>
<organism evidence="5 6">
    <name type="scientific">Hippocampus comes</name>
    <name type="common">Tiger tail seahorse</name>
    <dbReference type="NCBI Taxonomy" id="109280"/>
    <lineage>
        <taxon>Eukaryota</taxon>
        <taxon>Metazoa</taxon>
        <taxon>Chordata</taxon>
        <taxon>Craniata</taxon>
        <taxon>Vertebrata</taxon>
        <taxon>Euteleostomi</taxon>
        <taxon>Actinopterygii</taxon>
        <taxon>Neopterygii</taxon>
        <taxon>Teleostei</taxon>
        <taxon>Neoteleostei</taxon>
        <taxon>Acanthomorphata</taxon>
        <taxon>Syngnathiaria</taxon>
        <taxon>Syngnathiformes</taxon>
        <taxon>Syngnathoidei</taxon>
        <taxon>Syngnathidae</taxon>
        <taxon>Hippocampus</taxon>
    </lineage>
</organism>
<dbReference type="Proteomes" id="UP000264820">
    <property type="component" value="Unplaced"/>
</dbReference>
<dbReference type="GO" id="GO:0001578">
    <property type="term" value="P:microtubule bundle formation"/>
    <property type="evidence" value="ECO:0007669"/>
    <property type="project" value="TreeGrafter"/>
</dbReference>
<feature type="region of interest" description="Disordered" evidence="4">
    <location>
        <begin position="346"/>
        <end position="394"/>
    </location>
</feature>
<keyword evidence="2 3" id="KW-0175">Coiled coil</keyword>
<dbReference type="GO" id="GO:0015630">
    <property type="term" value="C:microtubule cytoskeleton"/>
    <property type="evidence" value="ECO:0007669"/>
    <property type="project" value="TreeGrafter"/>
</dbReference>
<feature type="region of interest" description="Disordered" evidence="4">
    <location>
        <begin position="94"/>
        <end position="294"/>
    </location>
</feature>
<feature type="region of interest" description="Disordered" evidence="4">
    <location>
        <begin position="462"/>
        <end position="502"/>
    </location>
</feature>
<feature type="region of interest" description="Disordered" evidence="4">
    <location>
        <begin position="795"/>
        <end position="882"/>
    </location>
</feature>
<reference evidence="5" key="2">
    <citation type="submission" date="2025-09" db="UniProtKB">
        <authorList>
            <consortium name="Ensembl"/>
        </authorList>
    </citation>
    <scope>IDENTIFICATION</scope>
</reference>
<dbReference type="AlphaFoldDB" id="A0A3Q2Z6U9"/>
<dbReference type="GeneTree" id="ENSGT00940000178304"/>
<proteinExistence type="inferred from homology"/>
<feature type="compositionally biased region" description="Low complexity" evidence="4">
    <location>
        <begin position="221"/>
        <end position="241"/>
    </location>
</feature>
<feature type="compositionally biased region" description="Basic and acidic residues" evidence="4">
    <location>
        <begin position="352"/>
        <end position="362"/>
    </location>
</feature>
<evidence type="ECO:0000256" key="2">
    <source>
        <dbReference type="ARBA" id="ARBA00023054"/>
    </source>
</evidence>